<protein>
    <submittedName>
        <fullName evidence="1">26004_t:CDS:1</fullName>
    </submittedName>
</protein>
<feature type="non-terminal residue" evidence="1">
    <location>
        <position position="1"/>
    </location>
</feature>
<gene>
    <name evidence="1" type="ORF">GMARGA_LOCUS19652</name>
</gene>
<name>A0ABN7VL34_GIGMA</name>
<proteinExistence type="predicted"/>
<accession>A0ABN7VL34</accession>
<dbReference type="Proteomes" id="UP000789901">
    <property type="component" value="Unassembled WGS sequence"/>
</dbReference>
<organism evidence="1 2">
    <name type="scientific">Gigaspora margarita</name>
    <dbReference type="NCBI Taxonomy" id="4874"/>
    <lineage>
        <taxon>Eukaryota</taxon>
        <taxon>Fungi</taxon>
        <taxon>Fungi incertae sedis</taxon>
        <taxon>Mucoromycota</taxon>
        <taxon>Glomeromycotina</taxon>
        <taxon>Glomeromycetes</taxon>
        <taxon>Diversisporales</taxon>
        <taxon>Gigasporaceae</taxon>
        <taxon>Gigaspora</taxon>
    </lineage>
</organism>
<dbReference type="EMBL" id="CAJVQB010016550">
    <property type="protein sequence ID" value="CAG8780437.1"/>
    <property type="molecule type" value="Genomic_DNA"/>
</dbReference>
<sequence length="347" mass="40318">FEQLNDQFDNAFNAYINATSKPRPTYTIPRPTYKEGYAVETSMRSPAHYDLPNRRRNLPVHPKLDVGTKFDQKNIDALKDIEKVAEMDHMDKMFESEDVKVLDEEYYTEKAPNNELLGILWNEYSSPTVCLDNMKEIQTQEINPEEEPLEPKLGPSLVEVLDESDDEILVGDNSRRKEEKNINRAKRPLEEETLHHACTEWMKKVDNFWMTISKKRKSTQTKTAKEMSHIHSYCQNKVEARADKNKVKYHCELGNNTRKKIAVEWYLKDAKNGYANSQFDLGGPYDRYGKSLEKLCRNWKKNDKKKLGKLSLSQYVTNQIKSANLNAEAKAQIHEPKEGSPIWLGLE</sequence>
<keyword evidence="2" id="KW-1185">Reference proteome</keyword>
<comment type="caution">
    <text evidence="1">The sequence shown here is derived from an EMBL/GenBank/DDBJ whole genome shotgun (WGS) entry which is preliminary data.</text>
</comment>
<evidence type="ECO:0000313" key="2">
    <source>
        <dbReference type="Proteomes" id="UP000789901"/>
    </source>
</evidence>
<reference evidence="1 2" key="1">
    <citation type="submission" date="2021-06" db="EMBL/GenBank/DDBJ databases">
        <authorList>
            <person name="Kallberg Y."/>
            <person name="Tangrot J."/>
            <person name="Rosling A."/>
        </authorList>
    </citation>
    <scope>NUCLEOTIDE SEQUENCE [LARGE SCALE GENOMIC DNA]</scope>
    <source>
        <strain evidence="1 2">120-4 pot B 10/14</strain>
    </source>
</reference>
<evidence type="ECO:0000313" key="1">
    <source>
        <dbReference type="EMBL" id="CAG8780437.1"/>
    </source>
</evidence>